<comment type="caution">
    <text evidence="2">The sequence shown here is derived from an EMBL/GenBank/DDBJ whole genome shotgun (WGS) entry which is preliminary data.</text>
</comment>
<dbReference type="EMBL" id="JAFREP010000001">
    <property type="protein sequence ID" value="MBO1317177.1"/>
    <property type="molecule type" value="Genomic_DNA"/>
</dbReference>
<organism evidence="2 3">
    <name type="scientific">Acanthopleuribacter pedis</name>
    <dbReference type="NCBI Taxonomy" id="442870"/>
    <lineage>
        <taxon>Bacteria</taxon>
        <taxon>Pseudomonadati</taxon>
        <taxon>Acidobacteriota</taxon>
        <taxon>Holophagae</taxon>
        <taxon>Acanthopleuribacterales</taxon>
        <taxon>Acanthopleuribacteraceae</taxon>
        <taxon>Acanthopleuribacter</taxon>
    </lineage>
</organism>
<accession>A0A8J7U151</accession>
<reference evidence="2" key="1">
    <citation type="submission" date="2021-03" db="EMBL/GenBank/DDBJ databases">
        <authorList>
            <person name="Wang G."/>
        </authorList>
    </citation>
    <scope>NUCLEOTIDE SEQUENCE</scope>
    <source>
        <strain evidence="2">KCTC 12899</strain>
    </source>
</reference>
<feature type="signal peptide" evidence="1">
    <location>
        <begin position="1"/>
        <end position="17"/>
    </location>
</feature>
<evidence type="ECO:0000256" key="1">
    <source>
        <dbReference type="SAM" id="SignalP"/>
    </source>
</evidence>
<dbReference type="AlphaFoldDB" id="A0A8J7U151"/>
<dbReference type="RefSeq" id="WP_207856410.1">
    <property type="nucleotide sequence ID" value="NZ_JAFREP010000001.1"/>
</dbReference>
<keyword evidence="3" id="KW-1185">Reference proteome</keyword>
<keyword evidence="1" id="KW-0732">Signal</keyword>
<dbReference type="Proteomes" id="UP000664417">
    <property type="component" value="Unassembled WGS sequence"/>
</dbReference>
<evidence type="ECO:0000313" key="2">
    <source>
        <dbReference type="EMBL" id="MBO1317177.1"/>
    </source>
</evidence>
<gene>
    <name evidence="2" type="ORF">J3U88_01810</name>
</gene>
<name>A0A8J7U151_9BACT</name>
<protein>
    <submittedName>
        <fullName evidence="2">Uncharacterized protein</fullName>
    </submittedName>
</protein>
<proteinExistence type="predicted"/>
<evidence type="ECO:0000313" key="3">
    <source>
        <dbReference type="Proteomes" id="UP000664417"/>
    </source>
</evidence>
<feature type="chain" id="PRO_5035319978" evidence="1">
    <location>
        <begin position="18"/>
        <end position="249"/>
    </location>
</feature>
<sequence length="249" mass="27777">MKKILLILFAVGATALAHEPNPKLPEEFEHVQSQKSREVAGPILSKLLLKGPSAEGYAQLASVFFDDSQPLPARFFYEMAIGLDSENKAYQESYQKVVDQVAYLDQRFLHFVNLSQKEDKVTHFASMATIKFHMGFRAEGLQVLRDAIRVHGEDQRIFPLIGTFKHQIMADRQTVQLLNSDLDQAILRGEVEKAAGIAGQMFFVTGGHPEMLSIIKRVNTIPGAKVHDESLAILEVLTQQHPQAVAKEG</sequence>